<accession>A0A015UC09</accession>
<dbReference type="RefSeq" id="WP_007485383.1">
    <property type="nucleotide sequence ID" value="NZ_JGDB01000017.1"/>
</dbReference>
<dbReference type="PATRIC" id="fig|1339316.3.peg.889"/>
<proteinExistence type="predicted"/>
<dbReference type="AlphaFoldDB" id="A0A015UC09"/>
<dbReference type="EMBL" id="JGDB01000017">
    <property type="protein sequence ID" value="EXY92367.1"/>
    <property type="molecule type" value="Genomic_DNA"/>
</dbReference>
<name>A0A015UC09_BACFG</name>
<evidence type="ECO:0000313" key="1">
    <source>
        <dbReference type="EMBL" id="EXY92367.1"/>
    </source>
</evidence>
<protein>
    <submittedName>
        <fullName evidence="1">RteC family protein</fullName>
    </submittedName>
</protein>
<dbReference type="GeneID" id="26161889"/>
<reference evidence="1 2" key="1">
    <citation type="submission" date="2014-02" db="EMBL/GenBank/DDBJ databases">
        <authorList>
            <person name="Sears C."/>
            <person name="Carroll K."/>
            <person name="Sack B.R."/>
            <person name="Qadri F."/>
            <person name="Myers L.L."/>
            <person name="Chung G.-T."/>
            <person name="Escheverria P."/>
            <person name="Fraser C.M."/>
            <person name="Sadzewicz L."/>
            <person name="Shefchek K.A."/>
            <person name="Tallon L."/>
            <person name="Das S.P."/>
            <person name="Daugherty S."/>
            <person name="Mongodin E.F."/>
        </authorList>
    </citation>
    <scope>NUCLEOTIDE SEQUENCE [LARGE SCALE GENOMIC DNA]</scope>
    <source>
        <strain evidence="2">3998T(B)3</strain>
    </source>
</reference>
<dbReference type="Pfam" id="PF09357">
    <property type="entry name" value="RteC"/>
    <property type="match status" value="1"/>
</dbReference>
<sequence length="206" mass="24258">MELFTFIPYFLLLEREESDRNTLANANTEFIREVYELQRVEKDVTLVFFQLQYLSCKLVILREHYRTAQKEHLPCYAYIIGTLEYLKGLLDRCRFIHKCGSAIAPACLPTTEGDPPVCWTAEVICLMELLYACHELKMFNGGEVTLGRVVEYVCHVLGVNVKNASSYYARMRRRKAGDRTYFIDRLREVLLKRMEDDDEGHRRRNR</sequence>
<dbReference type="InterPro" id="IPR018534">
    <property type="entry name" value="Tet_reg_excision_RteC"/>
</dbReference>
<organism evidence="1 2">
    <name type="scientific">Bacteroides fragilis str. 3998T(B)3</name>
    <dbReference type="NCBI Taxonomy" id="1339316"/>
    <lineage>
        <taxon>Bacteria</taxon>
        <taxon>Pseudomonadati</taxon>
        <taxon>Bacteroidota</taxon>
        <taxon>Bacteroidia</taxon>
        <taxon>Bacteroidales</taxon>
        <taxon>Bacteroidaceae</taxon>
        <taxon>Bacteroides</taxon>
    </lineage>
</organism>
<dbReference type="Proteomes" id="UP000020773">
    <property type="component" value="Unassembled WGS sequence"/>
</dbReference>
<evidence type="ECO:0000313" key="2">
    <source>
        <dbReference type="Proteomes" id="UP000020773"/>
    </source>
</evidence>
<comment type="caution">
    <text evidence="1">The sequence shown here is derived from an EMBL/GenBank/DDBJ whole genome shotgun (WGS) entry which is preliminary data.</text>
</comment>
<gene>
    <name evidence="1" type="ORF">M125_0913</name>
</gene>
<dbReference type="DNASU" id="1072479"/>